<evidence type="ECO:0000313" key="4">
    <source>
        <dbReference type="Proteomes" id="UP000183868"/>
    </source>
</evidence>
<evidence type="ECO:0000313" key="1">
    <source>
        <dbReference type="EMBL" id="APF20097.1"/>
    </source>
</evidence>
<dbReference type="Proteomes" id="UP000004671">
    <property type="component" value="Chromosome"/>
</dbReference>
<dbReference type="EMBL" id="CM001402">
    <property type="protein sequence ID" value="EHO40168.1"/>
    <property type="molecule type" value="Genomic_DNA"/>
</dbReference>
<organism evidence="2 3">
    <name type="scientific">Caldithrix abyssi DSM 13497</name>
    <dbReference type="NCBI Taxonomy" id="880073"/>
    <lineage>
        <taxon>Bacteria</taxon>
        <taxon>Pseudomonadati</taxon>
        <taxon>Calditrichota</taxon>
        <taxon>Calditrichia</taxon>
        <taxon>Calditrichales</taxon>
        <taxon>Calditrichaceae</taxon>
        <taxon>Caldithrix</taxon>
    </lineage>
</organism>
<proteinExistence type="predicted"/>
<name>H1XRL5_CALAY</name>
<protein>
    <submittedName>
        <fullName evidence="2">Uncharacterized protein</fullName>
    </submittedName>
</protein>
<dbReference type="STRING" id="880073.Cabys_3349"/>
<dbReference type="Proteomes" id="UP000183868">
    <property type="component" value="Chromosome"/>
</dbReference>
<gene>
    <name evidence="1" type="ORF">Cabys_3349</name>
    <name evidence="2" type="ORF">Calab_0524</name>
</gene>
<dbReference type="KEGG" id="caby:Cabys_3349"/>
<reference evidence="2 3" key="1">
    <citation type="submission" date="2011-09" db="EMBL/GenBank/DDBJ databases">
        <title>The permanent draft genome of Caldithrix abyssi DSM 13497.</title>
        <authorList>
            <consortium name="US DOE Joint Genome Institute (JGI-PGF)"/>
            <person name="Lucas S."/>
            <person name="Han J."/>
            <person name="Lapidus A."/>
            <person name="Bruce D."/>
            <person name="Goodwin L."/>
            <person name="Pitluck S."/>
            <person name="Peters L."/>
            <person name="Kyrpides N."/>
            <person name="Mavromatis K."/>
            <person name="Ivanova N."/>
            <person name="Mikhailova N."/>
            <person name="Chertkov O."/>
            <person name="Detter J.C."/>
            <person name="Tapia R."/>
            <person name="Han C."/>
            <person name="Land M."/>
            <person name="Hauser L."/>
            <person name="Markowitz V."/>
            <person name="Cheng J.-F."/>
            <person name="Hugenholtz P."/>
            <person name="Woyke T."/>
            <person name="Wu D."/>
            <person name="Spring S."/>
            <person name="Brambilla E."/>
            <person name="Klenk H.-P."/>
            <person name="Eisen J.A."/>
        </authorList>
    </citation>
    <scope>NUCLEOTIDE SEQUENCE [LARGE SCALE GENOMIC DNA]</scope>
    <source>
        <strain evidence="2 3">DSM 13497</strain>
    </source>
</reference>
<evidence type="ECO:0000313" key="2">
    <source>
        <dbReference type="EMBL" id="EHO40168.1"/>
    </source>
</evidence>
<sequence>MKVGKFKFKNEVHYFNYIMQRYFRKTPPIPTHIYLQFDKAEDEVILSKKLIAANCHFPAILNVLAHDKHEEVRNIVYQSTYWQLVGKYQDVLGFGKRERKAFARNESKHNIFILLMFEDDPEVFVEVLNNPAISLTMLVRYIQLLQKRGRGRRDEHFLRLARQALNRKKDQILKLSLLQRLVRHPAAPKNVEAILPFLYKEESLLKRTVFNTLRRVDQEVLKRVIFAAMNASYFESALQQFKAITFLLEILQKRRQTGNLRYSNDPSIFLPHNEYLWKLLMRKRLNIVKDCAEDLANFSNILILAYCHIDKDSEIRALASKILSVEDILEIARDITTPRKIFVEIIHILDNHFDENIVNKVQELRLLETKRLKEALHEMEKTVQAYIDIIFQSLGYDKINDFRGVINSLEFVNKQINKYEERLEHTVNSELNTLRDVTSSIKGVFQGWIDTIYYETSARTLTELEYVNDSIEEILNLKDLHHLTLRPGTSEDVESNIRQKAHKIWQSALSIYLGRIKDLSEMLQRKTLKLARLYDRNQNFIKDFKEALVELETDYKKQIGCTLSVPCRRCNRRGCAAERFLKESHFLIEQLIDNFGEYFNGQSDLESILQSSPDKLLSQPKS</sequence>
<accession>H1XRL5</accession>
<dbReference type="HOGENOM" id="CLU_439213_0_0_0"/>
<reference evidence="1 4" key="2">
    <citation type="submission" date="2016-11" db="EMBL/GenBank/DDBJ databases">
        <title>Genomic analysis of Caldithrix abyssi and proposal of a novel bacterial phylum Caldithrichaeota.</title>
        <authorList>
            <person name="Kublanov I."/>
            <person name="Sigalova O."/>
            <person name="Gavrilov S."/>
            <person name="Lebedinsky A."/>
            <person name="Ivanova N."/>
            <person name="Daum C."/>
            <person name="Reddy T."/>
            <person name="Klenk H.P."/>
            <person name="Goker M."/>
            <person name="Reva O."/>
            <person name="Miroshnichenko M."/>
            <person name="Kyprides N."/>
            <person name="Woyke T."/>
            <person name="Gelfand M."/>
        </authorList>
    </citation>
    <scope>NUCLEOTIDE SEQUENCE [LARGE SCALE GENOMIC DNA]</scope>
    <source>
        <strain evidence="1 4">LF13</strain>
    </source>
</reference>
<evidence type="ECO:0000313" key="3">
    <source>
        <dbReference type="Proteomes" id="UP000004671"/>
    </source>
</evidence>
<dbReference type="InParanoid" id="H1XRL5"/>
<keyword evidence="3" id="KW-1185">Reference proteome</keyword>
<dbReference type="EMBL" id="CP018099">
    <property type="protein sequence ID" value="APF20097.1"/>
    <property type="molecule type" value="Genomic_DNA"/>
</dbReference>
<dbReference type="RefSeq" id="WP_006927096.1">
    <property type="nucleotide sequence ID" value="NZ_CM001402.1"/>
</dbReference>
<dbReference type="PaxDb" id="880073-Calab_0524"/>
<dbReference type="AlphaFoldDB" id="H1XRL5"/>